<comment type="caution">
    <text evidence="2">The sequence shown here is derived from an EMBL/GenBank/DDBJ whole genome shotgun (WGS) entry which is preliminary data.</text>
</comment>
<feature type="chain" id="PRO_5030509295" evidence="1">
    <location>
        <begin position="32"/>
        <end position="296"/>
    </location>
</feature>
<evidence type="ECO:0000313" key="2">
    <source>
        <dbReference type="EMBL" id="MBB6556582.1"/>
    </source>
</evidence>
<dbReference type="EMBL" id="JACHMI010000001">
    <property type="protein sequence ID" value="MBB6556582.1"/>
    <property type="molecule type" value="Genomic_DNA"/>
</dbReference>
<name>A0A7X0P7P0_9ACTN</name>
<sequence>MSWNPVRKLITLGAGLTVAATALGAPPAAAAAPPEGAYWHTRSVTTIAHPWRFGTKPDSYALLQRRVSERWSAPDGRQWYGYRELGVRPATEADQKAWQRDGSPAKWSRSIDGKVVKLSTEPSKGHVNRLYRERNQFQFAGQWLTYDEVQRLPADPNRLKDWLTKAGQVFGISDASMNSWLSSSLPLLLHTIPAPREVRAAAYQALLTLPGVRAGGDTKDTLGRTGAAVVIESSSGTGKKASTAKQTLIVDTGRMVLLSEGRTVTVGGKAFAAKSYTETLVAVGWTDAGPAVPALP</sequence>
<keyword evidence="3" id="KW-1185">Reference proteome</keyword>
<organism evidence="2 3">
    <name type="scientific">Nonomuraea rubra</name>
    <dbReference type="NCBI Taxonomy" id="46180"/>
    <lineage>
        <taxon>Bacteria</taxon>
        <taxon>Bacillati</taxon>
        <taxon>Actinomycetota</taxon>
        <taxon>Actinomycetes</taxon>
        <taxon>Streptosporangiales</taxon>
        <taxon>Streptosporangiaceae</taxon>
        <taxon>Nonomuraea</taxon>
    </lineage>
</organism>
<dbReference type="RefSeq" id="WP_185110995.1">
    <property type="nucleotide sequence ID" value="NZ_BAAAXY010000242.1"/>
</dbReference>
<gene>
    <name evidence="2" type="ORF">HD593_011377</name>
</gene>
<dbReference type="Proteomes" id="UP000565579">
    <property type="component" value="Unassembled WGS sequence"/>
</dbReference>
<accession>A0A7X0P7P0</accession>
<proteinExistence type="predicted"/>
<feature type="signal peptide" evidence="1">
    <location>
        <begin position="1"/>
        <end position="31"/>
    </location>
</feature>
<keyword evidence="1" id="KW-0732">Signal</keyword>
<dbReference type="AlphaFoldDB" id="A0A7X0P7P0"/>
<protein>
    <submittedName>
        <fullName evidence="2">Uncharacterized protein</fullName>
    </submittedName>
</protein>
<reference evidence="2 3" key="1">
    <citation type="submission" date="2020-08" db="EMBL/GenBank/DDBJ databases">
        <title>Sequencing the genomes of 1000 actinobacteria strains.</title>
        <authorList>
            <person name="Klenk H.-P."/>
        </authorList>
    </citation>
    <scope>NUCLEOTIDE SEQUENCE [LARGE SCALE GENOMIC DNA]</scope>
    <source>
        <strain evidence="2 3">DSM 43768</strain>
    </source>
</reference>
<evidence type="ECO:0000313" key="3">
    <source>
        <dbReference type="Proteomes" id="UP000565579"/>
    </source>
</evidence>
<evidence type="ECO:0000256" key="1">
    <source>
        <dbReference type="SAM" id="SignalP"/>
    </source>
</evidence>